<accession>T1GCF0</accession>
<dbReference type="InterPro" id="IPR029058">
    <property type="entry name" value="AB_hydrolase_fold"/>
</dbReference>
<organism evidence="2 3">
    <name type="scientific">Megaselia scalaris</name>
    <name type="common">Humpbacked fly</name>
    <name type="synonym">Phora scalaris</name>
    <dbReference type="NCBI Taxonomy" id="36166"/>
    <lineage>
        <taxon>Eukaryota</taxon>
        <taxon>Metazoa</taxon>
        <taxon>Ecdysozoa</taxon>
        <taxon>Arthropoda</taxon>
        <taxon>Hexapoda</taxon>
        <taxon>Insecta</taxon>
        <taxon>Pterygota</taxon>
        <taxon>Neoptera</taxon>
        <taxon>Endopterygota</taxon>
        <taxon>Diptera</taxon>
        <taxon>Brachycera</taxon>
        <taxon>Muscomorpha</taxon>
        <taxon>Platypezoidea</taxon>
        <taxon>Phoridae</taxon>
        <taxon>Megaseliini</taxon>
        <taxon>Megaselia</taxon>
    </lineage>
</organism>
<dbReference type="EMBL" id="CAQQ02064495">
    <property type="status" value="NOT_ANNOTATED_CDS"/>
    <property type="molecule type" value="Genomic_DNA"/>
</dbReference>
<dbReference type="EnsemblMetazoa" id="MESCA000961-RA">
    <property type="protein sequence ID" value="MESCA000961-PA"/>
    <property type="gene ID" value="MESCA000961"/>
</dbReference>
<reference evidence="2" key="2">
    <citation type="submission" date="2015-06" db="UniProtKB">
        <authorList>
            <consortium name="EnsemblMetazoa"/>
        </authorList>
    </citation>
    <scope>IDENTIFICATION</scope>
</reference>
<sequence length="480" mass="54716">KTENHSDCTILEGQFQTPFEYYLPGIVPKKAQTAHFQVVLPKVWKDENHKPVCIHLAGTGDHFFWRRRNLIAKPLLREANIGAIILENPFYGTRKPEDQVRSNLHNVSDIFVMGGCLVLECLVLLHWCERNGFGPLGITGLSMGGHMASLAATNWPKPLVLVPCLSWSTAAAVFTTGLSKMVTVVDDAFVAGQAFIRNFNESMEELKNDISDSRKDDKSKNKDENCYLTVPRNQKIIQLDKQNSLHLSSNLHSKLMSENKFELSNTEVNELNDKIKTVQDKIKQEKLLQKFIRKPTLISTDVIVNEIKSNKKQSITHNISKKEKSKNIWNMTNLMQYLLPTSTSPTGLESIDTTKTNWWEREALQFMRGVMDECTHLKNFSVPFDTSLAIAVCAKDDAYVPRKGCSSLEEIWPGVEVRYLDAGHVSAYVLHQKLFRSTIIEAFERAKKKREEGNASASDEELKPRFSYQELKDRYEKYQS</sequence>
<dbReference type="InterPro" id="IPR019149">
    <property type="entry name" value="ABHD18"/>
</dbReference>
<dbReference type="Pfam" id="PF09752">
    <property type="entry name" value="ABHD18"/>
    <property type="match status" value="1"/>
</dbReference>
<dbReference type="Gene3D" id="3.40.50.1820">
    <property type="entry name" value="alpha/beta hydrolase"/>
    <property type="match status" value="1"/>
</dbReference>
<dbReference type="PANTHER" id="PTHR13617">
    <property type="entry name" value="PROTEIN ABHD18"/>
    <property type="match status" value="1"/>
</dbReference>
<dbReference type="PANTHER" id="PTHR13617:SF14">
    <property type="entry name" value="PROTEIN ABHD18"/>
    <property type="match status" value="1"/>
</dbReference>
<keyword evidence="3" id="KW-1185">Reference proteome</keyword>
<dbReference type="SUPFAM" id="SSF53474">
    <property type="entry name" value="alpha/beta-Hydrolases"/>
    <property type="match status" value="1"/>
</dbReference>
<dbReference type="Proteomes" id="UP000015102">
    <property type="component" value="Unassembled WGS sequence"/>
</dbReference>
<name>T1GCF0_MEGSC</name>
<dbReference type="HOGENOM" id="CLU_035640_0_0_1"/>
<evidence type="ECO:0000313" key="3">
    <source>
        <dbReference type="Proteomes" id="UP000015102"/>
    </source>
</evidence>
<dbReference type="AlphaFoldDB" id="T1GCF0"/>
<protein>
    <submittedName>
        <fullName evidence="2">Uncharacterized protein</fullName>
    </submittedName>
</protein>
<feature type="coiled-coil region" evidence="1">
    <location>
        <begin position="261"/>
        <end position="288"/>
    </location>
</feature>
<keyword evidence="1" id="KW-0175">Coiled coil</keyword>
<evidence type="ECO:0000313" key="2">
    <source>
        <dbReference type="EnsemblMetazoa" id="MESCA000961-PA"/>
    </source>
</evidence>
<dbReference type="OMA" id="MACLACT"/>
<proteinExistence type="predicted"/>
<evidence type="ECO:0000256" key="1">
    <source>
        <dbReference type="SAM" id="Coils"/>
    </source>
</evidence>
<reference evidence="3" key="1">
    <citation type="submission" date="2013-02" db="EMBL/GenBank/DDBJ databases">
        <authorList>
            <person name="Hughes D."/>
        </authorList>
    </citation>
    <scope>NUCLEOTIDE SEQUENCE</scope>
    <source>
        <strain>Durham</strain>
        <strain evidence="3">NC isolate 2 -- Noor lab</strain>
    </source>
</reference>